<comment type="similarity">
    <text evidence="2 5">Belongs to the sulfotransferase 1 family.</text>
</comment>
<accession>A0A8B7VB48</accession>
<dbReference type="Pfam" id="PF00685">
    <property type="entry name" value="Sulfotransfer_1"/>
    <property type="match status" value="1"/>
</dbReference>
<dbReference type="GO" id="GO:0008146">
    <property type="term" value="F:sulfotransferase activity"/>
    <property type="evidence" value="ECO:0007669"/>
    <property type="project" value="InterPro"/>
</dbReference>
<dbReference type="PANTHER" id="PTHR11783">
    <property type="entry name" value="SULFOTRANSFERASE SULT"/>
    <property type="match status" value="1"/>
</dbReference>
<feature type="domain" description="Sulfotransferase" evidence="6">
    <location>
        <begin position="52"/>
        <end position="297"/>
    </location>
</feature>
<dbReference type="FunFam" id="3.40.50.300:FF:000433">
    <property type="entry name" value="Estrogen sulfotransferase"/>
    <property type="match status" value="1"/>
</dbReference>
<organism evidence="7">
    <name type="scientific">Castor canadensis</name>
    <name type="common">American beaver</name>
    <dbReference type="NCBI Taxonomy" id="51338"/>
    <lineage>
        <taxon>Eukaryota</taxon>
        <taxon>Metazoa</taxon>
        <taxon>Chordata</taxon>
        <taxon>Craniata</taxon>
        <taxon>Vertebrata</taxon>
        <taxon>Euteleostomi</taxon>
        <taxon>Mammalia</taxon>
        <taxon>Eutheria</taxon>
        <taxon>Euarchontoglires</taxon>
        <taxon>Glires</taxon>
        <taxon>Rodentia</taxon>
        <taxon>Castorimorpha</taxon>
        <taxon>Castoridae</taxon>
        <taxon>Castor</taxon>
    </lineage>
</organism>
<dbReference type="OrthoDB" id="205623at2759"/>
<reference evidence="7" key="1">
    <citation type="submission" date="2025-08" db="UniProtKB">
        <authorList>
            <consortium name="RefSeq"/>
        </authorList>
    </citation>
    <scope>IDENTIFICATION</scope>
    <source>
        <tissue evidence="7">Leukocyte</tissue>
    </source>
</reference>
<dbReference type="KEGG" id="ccan:109692772"/>
<evidence type="ECO:0000256" key="5">
    <source>
        <dbReference type="RuleBase" id="RU361155"/>
    </source>
</evidence>
<dbReference type="InterPro" id="IPR000863">
    <property type="entry name" value="Sulfotransferase_dom"/>
</dbReference>
<dbReference type="SUPFAM" id="SSF52540">
    <property type="entry name" value="P-loop containing nucleoside triphosphate hydrolases"/>
    <property type="match status" value="1"/>
</dbReference>
<gene>
    <name evidence="7" type="primary">LOC109692772</name>
</gene>
<dbReference type="EC" id="2.8.2.-" evidence="5"/>
<evidence type="ECO:0000256" key="3">
    <source>
        <dbReference type="ARBA" id="ARBA00022490"/>
    </source>
</evidence>
<keyword evidence="4 5" id="KW-0808">Transferase</keyword>
<evidence type="ECO:0000256" key="1">
    <source>
        <dbReference type="ARBA" id="ARBA00004496"/>
    </source>
</evidence>
<evidence type="ECO:0000259" key="6">
    <source>
        <dbReference type="Pfam" id="PF00685"/>
    </source>
</evidence>
<dbReference type="InterPro" id="IPR027417">
    <property type="entry name" value="P-loop_NTPase"/>
</dbReference>
<keyword evidence="3" id="KW-0963">Cytoplasm</keyword>
<name>A0A8B7VB48_CASCN</name>
<protein>
    <recommendedName>
        <fullName evidence="5">Sulfotransferase</fullName>
        <ecNumber evidence="5">2.8.2.-</ecNumber>
    </recommendedName>
</protein>
<evidence type="ECO:0000256" key="2">
    <source>
        <dbReference type="ARBA" id="ARBA00005771"/>
    </source>
</evidence>
<dbReference type="RefSeq" id="XP_020029206.1">
    <property type="nucleotide sequence ID" value="XM_020173617.1"/>
</dbReference>
<comment type="subcellular location">
    <subcellularLocation>
        <location evidence="1">Cytoplasm</location>
    </subcellularLocation>
</comment>
<sequence>MVTWNLRPCSAPPASSMSNHRDVVEVFDGIRFPGFMHTTESLKAACSFEFQDTDVLLVTFPKSGTTWMQQVLSLIFCEGNLWPIRHLPNWIRAPRIEHISFSSLLAQWDTTRPPLLTTHLCAKALAPALMKSKTRVVYMARNPKDVLVSFYHFQRIANFLPDPSSFQDFMDEFLEGTVFYGSWFDHMKGWLSLQKNLNMLLMTYEEMHQEPRGTIQKLSDFLQHPLGPEEKDLIMRHCSFSFMSGVVNYSLVSKEIMDQNRGKFLRKGVVGNWKEHFTPEHNEKFNAVYKAKIGDFGLRLPWTMD</sequence>
<dbReference type="Gene3D" id="3.40.50.300">
    <property type="entry name" value="P-loop containing nucleotide triphosphate hydrolases"/>
    <property type="match status" value="1"/>
</dbReference>
<dbReference type="AlphaFoldDB" id="A0A8B7VB48"/>
<evidence type="ECO:0000256" key="4">
    <source>
        <dbReference type="ARBA" id="ARBA00022679"/>
    </source>
</evidence>
<proteinExistence type="inferred from homology"/>
<evidence type="ECO:0000313" key="7">
    <source>
        <dbReference type="RefSeq" id="XP_020029206.1"/>
    </source>
</evidence>
<dbReference type="GO" id="GO:0005737">
    <property type="term" value="C:cytoplasm"/>
    <property type="evidence" value="ECO:0007669"/>
    <property type="project" value="UniProtKB-SubCell"/>
</dbReference>